<keyword evidence="2" id="KW-1003">Cell membrane</keyword>
<dbReference type="PANTHER" id="PTHR43294:SF21">
    <property type="entry name" value="CATION TRANSPORTING ATPASE"/>
    <property type="match status" value="1"/>
</dbReference>
<dbReference type="GO" id="GO:1990573">
    <property type="term" value="P:potassium ion import across plasma membrane"/>
    <property type="evidence" value="ECO:0007669"/>
    <property type="project" value="TreeGrafter"/>
</dbReference>
<evidence type="ECO:0000313" key="4">
    <source>
        <dbReference type="EMBL" id="KAJ4467722.1"/>
    </source>
</evidence>
<evidence type="ECO:0000256" key="2">
    <source>
        <dbReference type="ARBA" id="ARBA00022475"/>
    </source>
</evidence>
<dbReference type="SUPFAM" id="SSF81665">
    <property type="entry name" value="Calcium ATPase, transmembrane domain M"/>
    <property type="match status" value="1"/>
</dbReference>
<protein>
    <submittedName>
        <fullName evidence="4">Uncharacterized protein</fullName>
    </submittedName>
</protein>
<dbReference type="Proteomes" id="UP001150238">
    <property type="component" value="Unassembled WGS sequence"/>
</dbReference>
<dbReference type="PANTHER" id="PTHR43294">
    <property type="entry name" value="SODIUM/POTASSIUM-TRANSPORTING ATPASE SUBUNIT ALPHA"/>
    <property type="match status" value="1"/>
</dbReference>
<dbReference type="GO" id="GO:0030007">
    <property type="term" value="P:intracellular potassium ion homeostasis"/>
    <property type="evidence" value="ECO:0007669"/>
    <property type="project" value="TreeGrafter"/>
</dbReference>
<comment type="subcellular location">
    <subcellularLocation>
        <location evidence="1">Cell membrane</location>
        <topology evidence="1">Multi-pass membrane protein</topology>
    </subcellularLocation>
</comment>
<dbReference type="InterPro" id="IPR023298">
    <property type="entry name" value="ATPase_P-typ_TM_dom_sf"/>
</dbReference>
<evidence type="ECO:0000256" key="3">
    <source>
        <dbReference type="SAM" id="Phobius"/>
    </source>
</evidence>
<keyword evidence="3" id="KW-0472">Membrane</keyword>
<gene>
    <name evidence="4" type="ORF">C8J55DRAFT_586513</name>
</gene>
<dbReference type="InterPro" id="IPR050510">
    <property type="entry name" value="Cation_transp_ATPase_P-type"/>
</dbReference>
<feature type="transmembrane region" description="Helical" evidence="3">
    <location>
        <begin position="45"/>
        <end position="78"/>
    </location>
</feature>
<dbReference type="EMBL" id="JANVFS010000040">
    <property type="protein sequence ID" value="KAJ4467722.1"/>
    <property type="molecule type" value="Genomic_DNA"/>
</dbReference>
<feature type="transmembrane region" description="Helical" evidence="3">
    <location>
        <begin position="166"/>
        <end position="188"/>
    </location>
</feature>
<dbReference type="Gene3D" id="1.20.1110.10">
    <property type="entry name" value="Calcium-transporting ATPase, transmembrane domain"/>
    <property type="match status" value="2"/>
</dbReference>
<comment type="caution">
    <text evidence="4">The sequence shown here is derived from an EMBL/GenBank/DDBJ whole genome shotgun (WGS) entry which is preliminary data.</text>
</comment>
<dbReference type="GO" id="GO:0005391">
    <property type="term" value="F:P-type sodium:potassium-exchanging transporter activity"/>
    <property type="evidence" value="ECO:0007669"/>
    <property type="project" value="TreeGrafter"/>
</dbReference>
<keyword evidence="3" id="KW-1133">Transmembrane helix</keyword>
<name>A0A9W8ZW08_9AGAR</name>
<dbReference type="GO" id="GO:1902600">
    <property type="term" value="P:proton transmembrane transport"/>
    <property type="evidence" value="ECO:0007669"/>
    <property type="project" value="TreeGrafter"/>
</dbReference>
<dbReference type="AlphaFoldDB" id="A0A9W8ZW08"/>
<reference evidence="4" key="2">
    <citation type="journal article" date="2023" name="Proc. Natl. Acad. Sci. U.S.A.">
        <title>A global phylogenomic analysis of the shiitake genus Lentinula.</title>
        <authorList>
            <person name="Sierra-Patev S."/>
            <person name="Min B."/>
            <person name="Naranjo-Ortiz M."/>
            <person name="Looney B."/>
            <person name="Konkel Z."/>
            <person name="Slot J.C."/>
            <person name="Sakamoto Y."/>
            <person name="Steenwyk J.L."/>
            <person name="Rokas A."/>
            <person name="Carro J."/>
            <person name="Camarero S."/>
            <person name="Ferreira P."/>
            <person name="Molpeceres G."/>
            <person name="Ruiz-Duenas F.J."/>
            <person name="Serrano A."/>
            <person name="Henrissat B."/>
            <person name="Drula E."/>
            <person name="Hughes K.W."/>
            <person name="Mata J.L."/>
            <person name="Ishikawa N.K."/>
            <person name="Vargas-Isla R."/>
            <person name="Ushijima S."/>
            <person name="Smith C.A."/>
            <person name="Donoghue J."/>
            <person name="Ahrendt S."/>
            <person name="Andreopoulos W."/>
            <person name="He G."/>
            <person name="LaButti K."/>
            <person name="Lipzen A."/>
            <person name="Ng V."/>
            <person name="Riley R."/>
            <person name="Sandor L."/>
            <person name="Barry K."/>
            <person name="Martinez A.T."/>
            <person name="Xiao Y."/>
            <person name="Gibbons J.G."/>
            <person name="Terashima K."/>
            <person name="Grigoriev I.V."/>
            <person name="Hibbett D."/>
        </authorList>
    </citation>
    <scope>NUCLEOTIDE SEQUENCE</scope>
    <source>
        <strain evidence="4">Sp2 HRB7682 ss15</strain>
    </source>
</reference>
<evidence type="ECO:0000256" key="1">
    <source>
        <dbReference type="ARBA" id="ARBA00004651"/>
    </source>
</evidence>
<organism evidence="4 5">
    <name type="scientific">Lentinula lateritia</name>
    <dbReference type="NCBI Taxonomy" id="40482"/>
    <lineage>
        <taxon>Eukaryota</taxon>
        <taxon>Fungi</taxon>
        <taxon>Dikarya</taxon>
        <taxon>Basidiomycota</taxon>
        <taxon>Agaricomycotina</taxon>
        <taxon>Agaricomycetes</taxon>
        <taxon>Agaricomycetidae</taxon>
        <taxon>Agaricales</taxon>
        <taxon>Marasmiineae</taxon>
        <taxon>Omphalotaceae</taxon>
        <taxon>Lentinula</taxon>
    </lineage>
</organism>
<dbReference type="GO" id="GO:0005886">
    <property type="term" value="C:plasma membrane"/>
    <property type="evidence" value="ECO:0007669"/>
    <property type="project" value="UniProtKB-SubCell"/>
</dbReference>
<dbReference type="GO" id="GO:0036376">
    <property type="term" value="P:sodium ion export across plasma membrane"/>
    <property type="evidence" value="ECO:0007669"/>
    <property type="project" value="TreeGrafter"/>
</dbReference>
<dbReference type="GO" id="GO:0006883">
    <property type="term" value="P:intracellular sodium ion homeostasis"/>
    <property type="evidence" value="ECO:0007669"/>
    <property type="project" value="TreeGrafter"/>
</dbReference>
<proteinExistence type="predicted"/>
<evidence type="ECO:0000313" key="5">
    <source>
        <dbReference type="Proteomes" id="UP001150238"/>
    </source>
</evidence>
<reference evidence="4" key="1">
    <citation type="submission" date="2022-08" db="EMBL/GenBank/DDBJ databases">
        <authorList>
            <consortium name="DOE Joint Genome Institute"/>
            <person name="Min B."/>
            <person name="Riley R."/>
            <person name="Sierra-Patev S."/>
            <person name="Naranjo-Ortiz M."/>
            <person name="Looney B."/>
            <person name="Konkel Z."/>
            <person name="Slot J.C."/>
            <person name="Sakamoto Y."/>
            <person name="Steenwyk J.L."/>
            <person name="Rokas A."/>
            <person name="Carro J."/>
            <person name="Camarero S."/>
            <person name="Ferreira P."/>
            <person name="Molpeceres G."/>
            <person name="Ruiz-Duenas F.J."/>
            <person name="Serrano A."/>
            <person name="Henrissat B."/>
            <person name="Drula E."/>
            <person name="Hughes K.W."/>
            <person name="Mata J.L."/>
            <person name="Ishikawa N.K."/>
            <person name="Vargas-Isla R."/>
            <person name="Ushijima S."/>
            <person name="Smith C.A."/>
            <person name="Ahrendt S."/>
            <person name="Andreopoulos W."/>
            <person name="He G."/>
            <person name="Labutti K."/>
            <person name="Lipzen A."/>
            <person name="Ng V."/>
            <person name="Sandor L."/>
            <person name="Barry K."/>
            <person name="Martinez A.T."/>
            <person name="Xiao Y."/>
            <person name="Gibbons J.G."/>
            <person name="Terashima K."/>
            <person name="Hibbett D.S."/>
            <person name="Grigoriev I.V."/>
        </authorList>
    </citation>
    <scope>NUCLEOTIDE SEQUENCE</scope>
    <source>
        <strain evidence="4">Sp2 HRB7682 ss15</strain>
    </source>
</reference>
<sequence>MNISGSDVSKEAAKMILLVIFRRQLCVYSERYTISHSTPEVIPQLLYVIVPIPLPLSAILILVIDLGFELFVALSFAWDKPETVDGLMCMTPRKPVKEGSIASLKRRALRRTKTLRRDLETQNIIPPSNLSKLATKFTKPFTREYWEDVMEPTDNENLVDLKLLSYSYLEAGLIETLGGLVAYFVVFFKNGFSPSDLRRAQQATVYSVKGAPDFINS</sequence>
<accession>A0A9W8ZW08</accession>
<keyword evidence="3" id="KW-0812">Transmembrane</keyword>